<accession>A0A9J6GSE2</accession>
<evidence type="ECO:0000313" key="3">
    <source>
        <dbReference type="EMBL" id="KAH9377656.1"/>
    </source>
</evidence>
<dbReference type="EMBL" id="JABSTR010000008">
    <property type="protein sequence ID" value="KAH9377656.1"/>
    <property type="molecule type" value="Genomic_DNA"/>
</dbReference>
<keyword evidence="4" id="KW-1185">Reference proteome</keyword>
<dbReference type="PANTHER" id="PTHR10380:SF240">
    <property type="match status" value="1"/>
</dbReference>
<dbReference type="InterPro" id="IPR000618">
    <property type="entry name" value="Insect_cuticle"/>
</dbReference>
<organism evidence="3 4">
    <name type="scientific">Haemaphysalis longicornis</name>
    <name type="common">Bush tick</name>
    <dbReference type="NCBI Taxonomy" id="44386"/>
    <lineage>
        <taxon>Eukaryota</taxon>
        <taxon>Metazoa</taxon>
        <taxon>Ecdysozoa</taxon>
        <taxon>Arthropoda</taxon>
        <taxon>Chelicerata</taxon>
        <taxon>Arachnida</taxon>
        <taxon>Acari</taxon>
        <taxon>Parasitiformes</taxon>
        <taxon>Ixodida</taxon>
        <taxon>Ixodoidea</taxon>
        <taxon>Ixodidae</taxon>
        <taxon>Haemaphysalinae</taxon>
        <taxon>Haemaphysalis</taxon>
    </lineage>
</organism>
<dbReference type="PROSITE" id="PS51155">
    <property type="entry name" value="CHIT_BIND_RR_2"/>
    <property type="match status" value="1"/>
</dbReference>
<evidence type="ECO:0000256" key="2">
    <source>
        <dbReference type="SAM" id="MobiDB-lite"/>
    </source>
</evidence>
<evidence type="ECO:0000256" key="1">
    <source>
        <dbReference type="PROSITE-ProRule" id="PRU00497"/>
    </source>
</evidence>
<feature type="region of interest" description="Disordered" evidence="2">
    <location>
        <begin position="239"/>
        <end position="284"/>
    </location>
</feature>
<keyword evidence="1" id="KW-0193">Cuticle</keyword>
<evidence type="ECO:0008006" key="5">
    <source>
        <dbReference type="Google" id="ProtNLM"/>
    </source>
</evidence>
<dbReference type="InterPro" id="IPR050468">
    <property type="entry name" value="Cuticle_Struct_Prot"/>
</dbReference>
<dbReference type="OrthoDB" id="7255276at2759"/>
<comment type="caution">
    <text evidence="3">The sequence shown here is derived from an EMBL/GenBank/DDBJ whole genome shotgun (WGS) entry which is preliminary data.</text>
</comment>
<dbReference type="PANTHER" id="PTHR10380">
    <property type="entry name" value="CUTICLE PROTEIN"/>
    <property type="match status" value="1"/>
</dbReference>
<reference evidence="3 4" key="1">
    <citation type="journal article" date="2020" name="Cell">
        <title>Large-Scale Comparative Analyses of Tick Genomes Elucidate Their Genetic Diversity and Vector Capacities.</title>
        <authorList>
            <consortium name="Tick Genome and Microbiome Consortium (TIGMIC)"/>
            <person name="Jia N."/>
            <person name="Wang J."/>
            <person name="Shi W."/>
            <person name="Du L."/>
            <person name="Sun Y."/>
            <person name="Zhan W."/>
            <person name="Jiang J.F."/>
            <person name="Wang Q."/>
            <person name="Zhang B."/>
            <person name="Ji P."/>
            <person name="Bell-Sakyi L."/>
            <person name="Cui X.M."/>
            <person name="Yuan T.T."/>
            <person name="Jiang B.G."/>
            <person name="Yang W.F."/>
            <person name="Lam T.T."/>
            <person name="Chang Q.C."/>
            <person name="Ding S.J."/>
            <person name="Wang X.J."/>
            <person name="Zhu J.G."/>
            <person name="Ruan X.D."/>
            <person name="Zhao L."/>
            <person name="Wei J.T."/>
            <person name="Ye R.Z."/>
            <person name="Que T.C."/>
            <person name="Du C.H."/>
            <person name="Zhou Y.H."/>
            <person name="Cheng J.X."/>
            <person name="Dai P.F."/>
            <person name="Guo W.B."/>
            <person name="Han X.H."/>
            <person name="Huang E.J."/>
            <person name="Li L.F."/>
            <person name="Wei W."/>
            <person name="Gao Y.C."/>
            <person name="Liu J.Z."/>
            <person name="Shao H.Z."/>
            <person name="Wang X."/>
            <person name="Wang C.C."/>
            <person name="Yang T.C."/>
            <person name="Huo Q.B."/>
            <person name="Li W."/>
            <person name="Chen H.Y."/>
            <person name="Chen S.E."/>
            <person name="Zhou L.G."/>
            <person name="Ni X.B."/>
            <person name="Tian J.H."/>
            <person name="Sheng Y."/>
            <person name="Liu T."/>
            <person name="Pan Y.S."/>
            <person name="Xia L.Y."/>
            <person name="Li J."/>
            <person name="Zhao F."/>
            <person name="Cao W.C."/>
        </authorList>
    </citation>
    <scope>NUCLEOTIDE SEQUENCE [LARGE SCALE GENOMIC DNA]</scope>
    <source>
        <strain evidence="3">HaeL-2018</strain>
    </source>
</reference>
<dbReference type="Pfam" id="PF00379">
    <property type="entry name" value="Chitin_bind_4"/>
    <property type="match status" value="1"/>
</dbReference>
<proteinExistence type="predicted"/>
<dbReference type="Proteomes" id="UP000821853">
    <property type="component" value="Unassembled WGS sequence"/>
</dbReference>
<gene>
    <name evidence="3" type="ORF">HPB48_001795</name>
</gene>
<dbReference type="AlphaFoldDB" id="A0A9J6GSE2"/>
<protein>
    <recommendedName>
        <fullName evidence="5">Cuticular protein</fullName>
    </recommendedName>
</protein>
<dbReference type="GO" id="GO:0062129">
    <property type="term" value="C:chitin-based extracellular matrix"/>
    <property type="evidence" value="ECO:0007669"/>
    <property type="project" value="TreeGrafter"/>
</dbReference>
<evidence type="ECO:0000313" key="4">
    <source>
        <dbReference type="Proteomes" id="UP000821853"/>
    </source>
</evidence>
<sequence length="308" mass="34633">MGGAEFSVTVRPSTHVLLSCWFAAEASGQKVQQQQEQQPYYRDALPRSAPAIPRYYPPAPVHYVSIGDKLDGEYKFGYDSGTGPAGQSYRQEFRLPDGSIQGSYGYVDSRGHMRKVYYSAGKGGFVILKDERILDKETGKAEPLVTTPGPRKVSTFVQYLFCSFTRRVYLTRLCFVSPQVEDVVPEEQEVLQREPQTQHQTRRAAPVAPVPLPQKTAQEIQAEYARSQLFAEPTVARQQYAEPDAEAPPATEAPPPKPRPSRPRTGRRRYEDRLRGYQRPRPYAAVPAPAPVVDRMLLSYNIGTGYYV</sequence>
<dbReference type="OMA" id="WHIFRAK"/>
<dbReference type="VEuPathDB" id="VectorBase:HLOH_060433"/>
<feature type="region of interest" description="Disordered" evidence="2">
    <location>
        <begin position="187"/>
        <end position="212"/>
    </location>
</feature>
<dbReference type="GO" id="GO:0008010">
    <property type="term" value="F:structural constituent of chitin-based larval cuticle"/>
    <property type="evidence" value="ECO:0007669"/>
    <property type="project" value="TreeGrafter"/>
</dbReference>
<name>A0A9J6GSE2_HAELO</name>